<proteinExistence type="predicted"/>
<dbReference type="Proteomes" id="UP000464718">
    <property type="component" value="Chromosome i"/>
</dbReference>
<accession>A0A7Z2MQE3</accession>
<sequence>MDSVSSFMFFLERHRDKSWTYHADFLTTEPRYGSHCPSPETFMKWEKVTFLIFIDRYNLRLIESL</sequence>
<dbReference type="EMBL" id="VRMQ01000006">
    <property type="protein sequence ID" value="TXN14385.1"/>
    <property type="molecule type" value="Genomic_DNA"/>
</dbReference>
<reference evidence="1 4" key="1">
    <citation type="submission" date="2018-12" db="EMBL/GenBank/DDBJ databases">
        <title>Genomic insights into the evolutionary origins and pathogenicity of five Vibrio parahaemolyticus strains isolated from the shrimp with acute hepatopancreatic necrosis disease (AHPND).</title>
        <authorList>
            <person name="Yang Q."/>
            <person name="Dong X."/>
            <person name="Xie G."/>
            <person name="Fu S."/>
            <person name="Zou P."/>
            <person name="Sun J."/>
            <person name="Wang Y."/>
            <person name="Huang J."/>
        </authorList>
    </citation>
    <scope>NUCLEOTIDE SEQUENCE [LARGE SCALE GENOMIC DNA]</scope>
    <source>
        <strain evidence="1 4">20160303005-1</strain>
    </source>
</reference>
<organism evidence="2 3">
    <name type="scientific">Vibrio parahaemolyticus</name>
    <dbReference type="NCBI Taxonomy" id="670"/>
    <lineage>
        <taxon>Bacteria</taxon>
        <taxon>Pseudomonadati</taxon>
        <taxon>Pseudomonadota</taxon>
        <taxon>Gammaproteobacteria</taxon>
        <taxon>Vibrionales</taxon>
        <taxon>Vibrionaceae</taxon>
        <taxon>Vibrio</taxon>
    </lineage>
</organism>
<protein>
    <submittedName>
        <fullName evidence="2">Uncharacterized protein</fullName>
    </submittedName>
</protein>
<dbReference type="Proteomes" id="UP000321504">
    <property type="component" value="Unassembled WGS sequence"/>
</dbReference>
<evidence type="ECO:0000313" key="2">
    <source>
        <dbReference type="EMBL" id="TXN14385.1"/>
    </source>
</evidence>
<dbReference type="EMBL" id="CP034298">
    <property type="protein sequence ID" value="QHH08479.1"/>
    <property type="molecule type" value="Genomic_DNA"/>
</dbReference>
<dbReference type="AlphaFoldDB" id="A0A7Z2MQE3"/>
<evidence type="ECO:0000313" key="4">
    <source>
        <dbReference type="Proteomes" id="UP000464718"/>
    </source>
</evidence>
<reference evidence="2 3" key="2">
    <citation type="submission" date="2019-08" db="EMBL/GenBank/DDBJ databases">
        <title>Emerging of two pre-pandemic pathogenic O4:KUT lineages of Vibrio parahaemolyticus in coastal eastern China.</title>
        <authorList>
            <person name="Yu H."/>
        </authorList>
    </citation>
    <scope>NUCLEOTIDE SEQUENCE [LARGE SCALE GENOMIC DNA]</scope>
    <source>
        <strain evidence="2 3">HZ17-383</strain>
    </source>
</reference>
<evidence type="ECO:0000313" key="1">
    <source>
        <dbReference type="EMBL" id="QHH08479.1"/>
    </source>
</evidence>
<name>A0A7Z2MQE3_VIBPH</name>
<evidence type="ECO:0000313" key="3">
    <source>
        <dbReference type="Proteomes" id="UP000321504"/>
    </source>
</evidence>
<gene>
    <name evidence="1" type="ORF">EHC69_03430</name>
    <name evidence="2" type="ORF">FVP01_20310</name>
</gene>